<keyword evidence="7 10" id="KW-0464">Manganese</keyword>
<dbReference type="GO" id="GO:0032259">
    <property type="term" value="P:methylation"/>
    <property type="evidence" value="ECO:0007669"/>
    <property type="project" value="UniProtKB-KW"/>
</dbReference>
<protein>
    <recommendedName>
        <fullName evidence="10">Sugar phosphate phosphatase</fullName>
        <ecNumber evidence="10">2.1.1.-</ecNumber>
        <ecNumber evidence="10">3.1.3.-</ecNumber>
    </recommendedName>
</protein>
<evidence type="ECO:0000256" key="1">
    <source>
        <dbReference type="ARBA" id="ARBA00000807"/>
    </source>
</evidence>
<keyword evidence="10" id="KW-0808">Transferase</keyword>
<dbReference type="FunFam" id="3.40.50.10880:FF:000005">
    <property type="entry name" value="DUF89-domain-containing protein"/>
    <property type="match status" value="1"/>
</dbReference>
<comment type="cofactor">
    <cofactor evidence="10">
        <name>Mn(2+)</name>
        <dbReference type="ChEBI" id="CHEBI:29035"/>
    </cofactor>
    <cofactor evidence="10">
        <name>Ni(2+)</name>
        <dbReference type="ChEBI" id="CHEBI:49786"/>
    </cofactor>
</comment>
<evidence type="ECO:0000256" key="2">
    <source>
        <dbReference type="ARBA" id="ARBA00001326"/>
    </source>
</evidence>
<dbReference type="Gene3D" id="3.40.50.10880">
    <property type="entry name" value="Uncharacterised protein PF01937, DUF89, domain 3"/>
    <property type="match status" value="1"/>
</dbReference>
<dbReference type="GO" id="GO:0051998">
    <property type="term" value="F:protein carboxyl O-methyltransferase activity"/>
    <property type="evidence" value="ECO:0007669"/>
    <property type="project" value="UniProtKB-UniRule"/>
</dbReference>
<name>A0ABD2HT80_9BILA</name>
<comment type="catalytic activity">
    <reaction evidence="2 10">
        <text>beta-D-fructose 1-phosphate + H2O = D-fructose + phosphate</text>
        <dbReference type="Rhea" id="RHEA:35603"/>
        <dbReference type="ChEBI" id="CHEBI:15377"/>
        <dbReference type="ChEBI" id="CHEBI:37721"/>
        <dbReference type="ChEBI" id="CHEBI:43474"/>
        <dbReference type="ChEBI" id="CHEBI:138881"/>
    </reaction>
</comment>
<keyword evidence="5 10" id="KW-0479">Metal-binding</keyword>
<dbReference type="InterPro" id="IPR002791">
    <property type="entry name" value="ARMT1-like_metal-bd"/>
</dbReference>
<comment type="similarity">
    <text evidence="3 10">Belongs to the damage-control phosphatase family. Sugar phosphate phosphatase III subfamily.</text>
</comment>
<comment type="catalytic activity">
    <reaction evidence="1 10">
        <text>L-glutamyl-[protein] + S-adenosyl-L-methionine = [protein]-L-glutamate 5-O-methyl ester + S-adenosyl-L-homocysteine</text>
        <dbReference type="Rhea" id="RHEA:24452"/>
        <dbReference type="Rhea" id="RHEA-COMP:10208"/>
        <dbReference type="Rhea" id="RHEA-COMP:10311"/>
        <dbReference type="ChEBI" id="CHEBI:29973"/>
        <dbReference type="ChEBI" id="CHEBI:57856"/>
        <dbReference type="ChEBI" id="CHEBI:59789"/>
        <dbReference type="ChEBI" id="CHEBI:82795"/>
    </reaction>
</comment>
<dbReference type="InterPro" id="IPR036075">
    <property type="entry name" value="ARMT-1-like_metal-bd_sf"/>
</dbReference>
<dbReference type="PANTHER" id="PTHR12260">
    <property type="entry name" value="DAMAGE-CONTROL PHOSPHATASE ARMT1"/>
    <property type="match status" value="1"/>
</dbReference>
<dbReference type="EC" id="3.1.3.-" evidence="10"/>
<comment type="domain">
    <text evidence="10">Subfamily III proteins have a conserved RTxK motif about 40-50 residues from the C-terminus; the threonine may be replaced by serine or cysteine.</text>
</comment>
<evidence type="ECO:0000313" key="13">
    <source>
        <dbReference type="EMBL" id="KAL3068126.1"/>
    </source>
</evidence>
<feature type="domain" description="Damage-control phosphatase ARMT1-like metal-binding" evidence="12">
    <location>
        <begin position="25"/>
        <end position="413"/>
    </location>
</feature>
<keyword evidence="11" id="KW-0175">Coiled coil</keyword>
<dbReference type="InterPro" id="IPR039763">
    <property type="entry name" value="ARMT1"/>
</dbReference>
<keyword evidence="10" id="KW-0489">Methyltransferase</keyword>
<evidence type="ECO:0000256" key="6">
    <source>
        <dbReference type="ARBA" id="ARBA00022801"/>
    </source>
</evidence>
<dbReference type="PANTHER" id="PTHR12260:SF6">
    <property type="entry name" value="DAMAGE-CONTROL PHOSPHATASE ARMT1"/>
    <property type="match status" value="1"/>
</dbReference>
<dbReference type="Gene3D" id="1.20.930.60">
    <property type="match status" value="1"/>
</dbReference>
<organism evidence="13 14">
    <name type="scientific">Heterodera trifolii</name>
    <dbReference type="NCBI Taxonomy" id="157864"/>
    <lineage>
        <taxon>Eukaryota</taxon>
        <taxon>Metazoa</taxon>
        <taxon>Ecdysozoa</taxon>
        <taxon>Nematoda</taxon>
        <taxon>Chromadorea</taxon>
        <taxon>Rhabditida</taxon>
        <taxon>Tylenchina</taxon>
        <taxon>Tylenchomorpha</taxon>
        <taxon>Tylenchoidea</taxon>
        <taxon>Heteroderidae</taxon>
        <taxon>Heteroderinae</taxon>
        <taxon>Heterodera</taxon>
    </lineage>
</organism>
<dbReference type="AlphaFoldDB" id="A0ABD2HT80"/>
<evidence type="ECO:0000256" key="8">
    <source>
        <dbReference type="ARBA" id="ARBA00045980"/>
    </source>
</evidence>
<dbReference type="EC" id="2.1.1.-" evidence="10"/>
<dbReference type="EMBL" id="JBICBT010001409">
    <property type="protein sequence ID" value="KAL3068126.1"/>
    <property type="molecule type" value="Genomic_DNA"/>
</dbReference>
<evidence type="ECO:0000256" key="5">
    <source>
        <dbReference type="ARBA" id="ARBA00022723"/>
    </source>
</evidence>
<comment type="catalytic activity">
    <reaction evidence="9 10">
        <text>beta-D-fructose 6-phosphate = dihydroxyacetone + D-glyceraldehyde 3-phosphate</text>
        <dbReference type="Rhea" id="RHEA:28002"/>
        <dbReference type="ChEBI" id="CHEBI:16016"/>
        <dbReference type="ChEBI" id="CHEBI:57634"/>
        <dbReference type="ChEBI" id="CHEBI:59776"/>
    </reaction>
</comment>
<gene>
    <name evidence="13" type="ORF">niasHT_038116</name>
</gene>
<evidence type="ECO:0000313" key="14">
    <source>
        <dbReference type="Proteomes" id="UP001620626"/>
    </source>
</evidence>
<evidence type="ECO:0000256" key="7">
    <source>
        <dbReference type="ARBA" id="ARBA00023211"/>
    </source>
</evidence>
<keyword evidence="14" id="KW-1185">Reference proteome</keyword>
<proteinExistence type="inferred from homology"/>
<feature type="coiled-coil region" evidence="11">
    <location>
        <begin position="88"/>
        <end position="115"/>
    </location>
</feature>
<dbReference type="GO" id="GO:0046872">
    <property type="term" value="F:metal ion binding"/>
    <property type="evidence" value="ECO:0007669"/>
    <property type="project" value="UniProtKB-UniRule"/>
</dbReference>
<evidence type="ECO:0000256" key="10">
    <source>
        <dbReference type="RuleBase" id="RU367030"/>
    </source>
</evidence>
<evidence type="ECO:0000256" key="9">
    <source>
        <dbReference type="ARBA" id="ARBA00048809"/>
    </source>
</evidence>
<dbReference type="GO" id="GO:0030643">
    <property type="term" value="P:intracellular phosphate ion homeostasis"/>
    <property type="evidence" value="ECO:0007669"/>
    <property type="project" value="UniProtKB-ARBA"/>
</dbReference>
<accession>A0ABD2HT80</accession>
<evidence type="ECO:0000256" key="3">
    <source>
        <dbReference type="ARBA" id="ARBA00009519"/>
    </source>
</evidence>
<evidence type="ECO:0000256" key="4">
    <source>
        <dbReference type="ARBA" id="ARBA00022596"/>
    </source>
</evidence>
<evidence type="ECO:0000256" key="11">
    <source>
        <dbReference type="SAM" id="Coils"/>
    </source>
</evidence>
<comment type="function">
    <text evidence="8 10">Metal-dependent phosphatase that shows phosphatase activity against several substrates, including fructose-1-phosphate and fructose-6-phosphate. Its preference for fructose-1-phosphate, a strong glycating agent that causes DNA damage rather than a canonical yeast metabolite, suggests a damage-control function in hexose phosphate metabolism. Has also been shown to have O-methyltransferase activity that methylates glutamate residues of target proteins to form gamma-glutamyl methyl ester residues. Possibly methylates PCNA, suggesting it is involved in the DNA damage response.</text>
</comment>
<dbReference type="Pfam" id="PF01937">
    <property type="entry name" value="ARMT1-like_dom"/>
    <property type="match status" value="1"/>
</dbReference>
<dbReference type="SUPFAM" id="SSF111321">
    <property type="entry name" value="AF1104-like"/>
    <property type="match status" value="1"/>
</dbReference>
<sequence>MTEQKILPKRMIGGENGSFAFKSLNERLPKIVTGIVDRLHRFHHNAVDKWGKEAGDDVTAVIAKLSEMRYRMMTDKSLEPISSEFPDAALWNDEIDQLNKERKETKSEANESDGSANWYGSPWMFVECYMYRRIRQFFQQSQFLREFDPFNEDKEKSYRDSSKYMLAIGTELVREIDAVLSAEEIRRMVLRLLQISLWGNKCDLSLTGGDPHFMSDTIFHELDQLRPHILADDLDKAVDEYLGRPQKRIDIVLDNSGLEVFVDLCLSDFLLSKGLASKVILHGKEYPWFVSDTMEKDLKWIIEQLSAEGDEFLSKLGKRWNDHLQKGTLSFEAHPFWTRSFDYSTMREKAPELYEHLAQSAIVVFKGDMNYRKLVGDRAWPHQTPFSDALCGFCPTALLALRTLKAETVAGVPLESLRKIKEKFGEKDLSWMSSSEYAVAQLCGRRNGP</sequence>
<dbReference type="Proteomes" id="UP001620626">
    <property type="component" value="Unassembled WGS sequence"/>
</dbReference>
<keyword evidence="6 10" id="KW-0378">Hydrolase</keyword>
<reference evidence="13 14" key="1">
    <citation type="submission" date="2024-10" db="EMBL/GenBank/DDBJ databases">
        <authorList>
            <person name="Kim D."/>
        </authorList>
    </citation>
    <scope>NUCLEOTIDE SEQUENCE [LARGE SCALE GENOMIC DNA]</scope>
    <source>
        <strain evidence="13">BH-2024</strain>
    </source>
</reference>
<comment type="caution">
    <text evidence="13">The sequence shown here is derived from an EMBL/GenBank/DDBJ whole genome shotgun (WGS) entry which is preliminary data.</text>
</comment>
<keyword evidence="4" id="KW-0533">Nickel</keyword>
<dbReference type="GO" id="GO:0016462">
    <property type="term" value="F:pyrophosphatase activity"/>
    <property type="evidence" value="ECO:0007669"/>
    <property type="project" value="UniProtKB-ARBA"/>
</dbReference>
<evidence type="ECO:0000259" key="12">
    <source>
        <dbReference type="Pfam" id="PF01937"/>
    </source>
</evidence>